<dbReference type="Proteomes" id="UP001310890">
    <property type="component" value="Unassembled WGS sequence"/>
</dbReference>
<dbReference type="PANTHER" id="PTHR47534:SF3">
    <property type="entry name" value="ALCOHOL DEHYDROGENASE-LIKE C-TERMINAL DOMAIN-CONTAINING PROTEIN"/>
    <property type="match status" value="1"/>
</dbReference>
<comment type="caution">
    <text evidence="2">The sequence shown here is derived from an EMBL/GenBank/DDBJ whole genome shotgun (WGS) entry which is preliminary data.</text>
</comment>
<dbReference type="GO" id="GO:0016491">
    <property type="term" value="F:oxidoreductase activity"/>
    <property type="evidence" value="ECO:0007669"/>
    <property type="project" value="UniProtKB-KW"/>
</dbReference>
<dbReference type="EMBL" id="JAVRRL010000058">
    <property type="protein sequence ID" value="KAK5109791.1"/>
    <property type="molecule type" value="Genomic_DNA"/>
</dbReference>
<protein>
    <submittedName>
        <fullName evidence="2">Uncharacterized protein</fullName>
    </submittedName>
</protein>
<dbReference type="AlphaFoldDB" id="A0AAN7TN81"/>
<evidence type="ECO:0000313" key="3">
    <source>
        <dbReference type="Proteomes" id="UP001310890"/>
    </source>
</evidence>
<dbReference type="PANTHER" id="PTHR47534">
    <property type="entry name" value="YALI0E05731P"/>
    <property type="match status" value="1"/>
</dbReference>
<accession>A0AAN7TN81</accession>
<dbReference type="InterPro" id="IPR052228">
    <property type="entry name" value="Sec_Metab_Biosynth_Oxidored"/>
</dbReference>
<sequence length="374" mass="41166">MVPLPLVHSTNLTYTSSRPLVAVFIGATSGIGENTLRQLCFSHGKQGAGLRIYLIGRNALAAERIFDDCKRVCSGGRAEVKFVFVQVEDLTLLRGVEGGCREVLALERERAGKEEARIDFLCLTQGFVRFGGAEYTPEGLETSLSLLYYSRIRAIQTLLPLLTTSTANPSTILSVYAAGMEKSGTFYPDDLGLTGSDSKTGKPLYSFANCRTHCVHMTTMAFETLAKQNQGTMALVHVYPGLVIHPKFWHPSFPAWFKIVWFFAYPFANFFLNTKAEENGQRMLFFASAARSRFRARGAGGSKGEKGDEMAIGTDGVPGGGAYSCKYNDEVYDVTKSYVELRKQGFEERVWEHTQEVFRTIDSGEAVAAANIAA</sequence>
<reference evidence="2" key="1">
    <citation type="submission" date="2023-08" db="EMBL/GenBank/DDBJ databases">
        <title>Black Yeasts Isolated from many extreme environments.</title>
        <authorList>
            <person name="Coleine C."/>
            <person name="Stajich J.E."/>
            <person name="Selbmann L."/>
        </authorList>
    </citation>
    <scope>NUCLEOTIDE SEQUENCE</scope>
    <source>
        <strain evidence="2">CCFEE 5401</strain>
    </source>
</reference>
<keyword evidence="1" id="KW-0560">Oxidoreductase</keyword>
<dbReference type="InterPro" id="IPR036291">
    <property type="entry name" value="NAD(P)-bd_dom_sf"/>
</dbReference>
<dbReference type="Gene3D" id="3.40.50.720">
    <property type="entry name" value="NAD(P)-binding Rossmann-like Domain"/>
    <property type="match status" value="1"/>
</dbReference>
<dbReference type="SUPFAM" id="SSF51735">
    <property type="entry name" value="NAD(P)-binding Rossmann-fold domains"/>
    <property type="match status" value="1"/>
</dbReference>
<evidence type="ECO:0000256" key="1">
    <source>
        <dbReference type="ARBA" id="ARBA00023002"/>
    </source>
</evidence>
<name>A0AAN7TN81_9PEZI</name>
<evidence type="ECO:0000313" key="2">
    <source>
        <dbReference type="EMBL" id="KAK5109791.1"/>
    </source>
</evidence>
<gene>
    <name evidence="2" type="ORF">LTR62_006524</name>
</gene>
<organism evidence="2 3">
    <name type="scientific">Meristemomyces frigidus</name>
    <dbReference type="NCBI Taxonomy" id="1508187"/>
    <lineage>
        <taxon>Eukaryota</taxon>
        <taxon>Fungi</taxon>
        <taxon>Dikarya</taxon>
        <taxon>Ascomycota</taxon>
        <taxon>Pezizomycotina</taxon>
        <taxon>Dothideomycetes</taxon>
        <taxon>Dothideomycetidae</taxon>
        <taxon>Mycosphaerellales</taxon>
        <taxon>Teratosphaeriaceae</taxon>
        <taxon>Meristemomyces</taxon>
    </lineage>
</organism>
<proteinExistence type="predicted"/>